<name>A0A834WY19_9FABA</name>
<dbReference type="AlphaFoldDB" id="A0A834WY19"/>
<proteinExistence type="predicted"/>
<evidence type="ECO:0000313" key="2">
    <source>
        <dbReference type="Proteomes" id="UP000634136"/>
    </source>
</evidence>
<organism evidence="1 2">
    <name type="scientific">Senna tora</name>
    <dbReference type="NCBI Taxonomy" id="362788"/>
    <lineage>
        <taxon>Eukaryota</taxon>
        <taxon>Viridiplantae</taxon>
        <taxon>Streptophyta</taxon>
        <taxon>Embryophyta</taxon>
        <taxon>Tracheophyta</taxon>
        <taxon>Spermatophyta</taxon>
        <taxon>Magnoliopsida</taxon>
        <taxon>eudicotyledons</taxon>
        <taxon>Gunneridae</taxon>
        <taxon>Pentapetalae</taxon>
        <taxon>rosids</taxon>
        <taxon>fabids</taxon>
        <taxon>Fabales</taxon>
        <taxon>Fabaceae</taxon>
        <taxon>Caesalpinioideae</taxon>
        <taxon>Cassia clade</taxon>
        <taxon>Senna</taxon>
    </lineage>
</organism>
<sequence>MDENQVGQCIYLKISGSTIVLANNDMDFPYGIKVLLSSYHFDMKYLGE</sequence>
<evidence type="ECO:0000313" key="1">
    <source>
        <dbReference type="EMBL" id="KAF7834475.1"/>
    </source>
</evidence>
<comment type="caution">
    <text evidence="1">The sequence shown here is derived from an EMBL/GenBank/DDBJ whole genome shotgun (WGS) entry which is preliminary data.</text>
</comment>
<protein>
    <submittedName>
        <fullName evidence="1">Retrovirus-related Pol polyprotein from transposon TNT 1-94</fullName>
    </submittedName>
</protein>
<dbReference type="Proteomes" id="UP000634136">
    <property type="component" value="Unassembled WGS sequence"/>
</dbReference>
<dbReference type="EMBL" id="JAAIUW010000004">
    <property type="protein sequence ID" value="KAF7834475.1"/>
    <property type="molecule type" value="Genomic_DNA"/>
</dbReference>
<accession>A0A834WY19</accession>
<keyword evidence="2" id="KW-1185">Reference proteome</keyword>
<gene>
    <name evidence="1" type="ORF">G2W53_009334</name>
</gene>
<reference evidence="1" key="1">
    <citation type="submission" date="2020-09" db="EMBL/GenBank/DDBJ databases">
        <title>Genome-Enabled Discovery of Anthraquinone Biosynthesis in Senna tora.</title>
        <authorList>
            <person name="Kang S.-H."/>
            <person name="Pandey R.P."/>
            <person name="Lee C.-M."/>
            <person name="Sim J.-S."/>
            <person name="Jeong J.-T."/>
            <person name="Choi B.-S."/>
            <person name="Jung M."/>
            <person name="Ginzburg D."/>
            <person name="Zhao K."/>
            <person name="Won S.Y."/>
            <person name="Oh T.-J."/>
            <person name="Yu Y."/>
            <person name="Kim N.-H."/>
            <person name="Lee O.R."/>
            <person name="Lee T.-H."/>
            <person name="Bashyal P."/>
            <person name="Kim T.-S."/>
            <person name="Lee W.-H."/>
            <person name="Kawkins C."/>
            <person name="Kim C.-K."/>
            <person name="Kim J.S."/>
            <person name="Ahn B.O."/>
            <person name="Rhee S.Y."/>
            <person name="Sohng J.K."/>
        </authorList>
    </citation>
    <scope>NUCLEOTIDE SEQUENCE</scope>
    <source>
        <tissue evidence="1">Leaf</tissue>
    </source>
</reference>